<comment type="caution">
    <text evidence="2">The sequence shown here is derived from an EMBL/GenBank/DDBJ whole genome shotgun (WGS) entry which is preliminary data.</text>
</comment>
<proteinExistence type="predicted"/>
<gene>
    <name evidence="2" type="ORF">Bca52824_078020</name>
</gene>
<feature type="chain" id="PRO_5036488028" evidence="1">
    <location>
        <begin position="23"/>
        <end position="323"/>
    </location>
</feature>
<organism evidence="2 3">
    <name type="scientific">Brassica carinata</name>
    <name type="common">Ethiopian mustard</name>
    <name type="synonym">Abyssinian cabbage</name>
    <dbReference type="NCBI Taxonomy" id="52824"/>
    <lineage>
        <taxon>Eukaryota</taxon>
        <taxon>Viridiplantae</taxon>
        <taxon>Streptophyta</taxon>
        <taxon>Embryophyta</taxon>
        <taxon>Tracheophyta</taxon>
        <taxon>Spermatophyta</taxon>
        <taxon>Magnoliopsida</taxon>
        <taxon>eudicotyledons</taxon>
        <taxon>Gunneridae</taxon>
        <taxon>Pentapetalae</taxon>
        <taxon>rosids</taxon>
        <taxon>malvids</taxon>
        <taxon>Brassicales</taxon>
        <taxon>Brassicaceae</taxon>
        <taxon>Brassiceae</taxon>
        <taxon>Brassica</taxon>
    </lineage>
</organism>
<protein>
    <submittedName>
        <fullName evidence="2">Uncharacterized protein</fullName>
    </submittedName>
</protein>
<sequence length="323" mass="33625">MGLPFFASSVSLLGAVSGLARGGVGLHGGGVAVFLPLPRWSWRRLVKLRLGDFVGFVNHGCSLSVAACAGPASFWGLILGCLLTALAKSGAFVSVFWCSAVIWRVDFVTPENRGGGVDVRLSLGNRGGSGLDLASDLDIADGPPFLLPPLFLFSVRVSGLARLKAALVSLGGGVAVFLLLPRWSLASSCQAGQTVTLWGLSELPSVPSQMDLLRLLCSVAACAGPASFWGLILGCLLTALAKSGAVVCGGFDGFFPNKARPGLSRCRSVKLQDLMSSQAVLEEPDLKEMIIGHCRILPGSSLAITACSILWQAIVQISCIICL</sequence>
<evidence type="ECO:0000313" key="2">
    <source>
        <dbReference type="EMBL" id="KAG2258726.1"/>
    </source>
</evidence>
<evidence type="ECO:0000256" key="1">
    <source>
        <dbReference type="SAM" id="SignalP"/>
    </source>
</evidence>
<dbReference type="Proteomes" id="UP000886595">
    <property type="component" value="Unassembled WGS sequence"/>
</dbReference>
<accession>A0A8X7U0K3</accession>
<reference evidence="2 3" key="1">
    <citation type="submission" date="2020-02" db="EMBL/GenBank/DDBJ databases">
        <authorList>
            <person name="Ma Q."/>
            <person name="Huang Y."/>
            <person name="Song X."/>
            <person name="Pei D."/>
        </authorList>
    </citation>
    <scope>NUCLEOTIDE SEQUENCE [LARGE SCALE GENOMIC DNA]</scope>
    <source>
        <strain evidence="2">Sxm20200214</strain>
        <tissue evidence="2">Leaf</tissue>
    </source>
</reference>
<feature type="signal peptide" evidence="1">
    <location>
        <begin position="1"/>
        <end position="22"/>
    </location>
</feature>
<dbReference type="EMBL" id="JAAMPC010000015">
    <property type="protein sequence ID" value="KAG2258726.1"/>
    <property type="molecule type" value="Genomic_DNA"/>
</dbReference>
<keyword evidence="1" id="KW-0732">Signal</keyword>
<evidence type="ECO:0000313" key="3">
    <source>
        <dbReference type="Proteomes" id="UP000886595"/>
    </source>
</evidence>
<name>A0A8X7U0K3_BRACI</name>
<keyword evidence="3" id="KW-1185">Reference proteome</keyword>
<dbReference type="AlphaFoldDB" id="A0A8X7U0K3"/>